<protein>
    <submittedName>
        <fullName evidence="5">Transcriptional regulator</fullName>
    </submittedName>
</protein>
<dbReference type="GO" id="GO:0000976">
    <property type="term" value="F:transcription cis-regulatory region binding"/>
    <property type="evidence" value="ECO:0007669"/>
    <property type="project" value="TreeGrafter"/>
</dbReference>
<dbReference type="PROSITE" id="PS00356">
    <property type="entry name" value="HTH_LACI_1"/>
    <property type="match status" value="1"/>
</dbReference>
<evidence type="ECO:0000259" key="4">
    <source>
        <dbReference type="PROSITE" id="PS50932"/>
    </source>
</evidence>
<dbReference type="Gene3D" id="3.40.50.2300">
    <property type="match status" value="2"/>
</dbReference>
<dbReference type="AlphaFoldDB" id="A0A1V4HHQ4"/>
<dbReference type="CDD" id="cd06267">
    <property type="entry name" value="PBP1_LacI_sugar_binding-like"/>
    <property type="match status" value="1"/>
</dbReference>
<evidence type="ECO:0000256" key="1">
    <source>
        <dbReference type="ARBA" id="ARBA00023015"/>
    </source>
</evidence>
<evidence type="ECO:0000256" key="3">
    <source>
        <dbReference type="ARBA" id="ARBA00023163"/>
    </source>
</evidence>
<dbReference type="SUPFAM" id="SSF53822">
    <property type="entry name" value="Periplasmic binding protein-like I"/>
    <property type="match status" value="1"/>
</dbReference>
<dbReference type="PROSITE" id="PS50932">
    <property type="entry name" value="HTH_LACI_2"/>
    <property type="match status" value="1"/>
</dbReference>
<feature type="domain" description="HTH lacI-type" evidence="4">
    <location>
        <begin position="3"/>
        <end position="57"/>
    </location>
</feature>
<organism evidence="5 6">
    <name type="scientific">Paenibacillus ferrarius</name>
    <dbReference type="NCBI Taxonomy" id="1469647"/>
    <lineage>
        <taxon>Bacteria</taxon>
        <taxon>Bacillati</taxon>
        <taxon>Bacillota</taxon>
        <taxon>Bacilli</taxon>
        <taxon>Bacillales</taxon>
        <taxon>Paenibacillaceae</taxon>
        <taxon>Paenibacillus</taxon>
    </lineage>
</organism>
<dbReference type="PANTHER" id="PTHR30146">
    <property type="entry name" value="LACI-RELATED TRANSCRIPTIONAL REPRESSOR"/>
    <property type="match status" value="1"/>
</dbReference>
<evidence type="ECO:0000256" key="2">
    <source>
        <dbReference type="ARBA" id="ARBA00023125"/>
    </source>
</evidence>
<dbReference type="OrthoDB" id="9796186at2"/>
<dbReference type="InterPro" id="IPR028082">
    <property type="entry name" value="Peripla_BP_I"/>
</dbReference>
<dbReference type="Pfam" id="PF00356">
    <property type="entry name" value="LacI"/>
    <property type="match status" value="1"/>
</dbReference>
<keyword evidence="1" id="KW-0805">Transcription regulation</keyword>
<dbReference type="InterPro" id="IPR046335">
    <property type="entry name" value="LacI/GalR-like_sensor"/>
</dbReference>
<dbReference type="InterPro" id="IPR000843">
    <property type="entry name" value="HTH_LacI"/>
</dbReference>
<dbReference type="PANTHER" id="PTHR30146:SF147">
    <property type="entry name" value="HTH-TYPE TRANSCRIPTIONAL REGULATOR DEGA"/>
    <property type="match status" value="1"/>
</dbReference>
<dbReference type="SMART" id="SM00354">
    <property type="entry name" value="HTH_LACI"/>
    <property type="match status" value="1"/>
</dbReference>
<sequence length="339" mass="36922">MKATIYDVAREAGVSIAAVSQVMNGKGKISEERRAEILKTMERLNYQPSVIASALTGKKTFTLGLLVPDISNPFFAEIARAVEDQGHHLGYSLVICSTDNKDERVERYLNLLQQKSIDGMIIGTGMDNKEMLTPLMKQGIPIAMIAREMPDIGVHTVVVDDCVGGALAAKHLLDLGHTRIAILAEHAKVISSRERVRGFRNTLEEAGVVLPDSGVRNCHYTVEDGKRQAIALLEESAGVRPTALFCCNDMLAIGALQAAKQLGLKVPEQLSVIGFDNTILASVTDPPLTTVAQPIEPMGKKVVDLLIQELKKESKLKQRVVLRPELMIRQSTASPGDMH</sequence>
<dbReference type="STRING" id="1469647.BC351_27840"/>
<name>A0A1V4HHQ4_9BACL</name>
<dbReference type="CDD" id="cd01392">
    <property type="entry name" value="HTH_LacI"/>
    <property type="match status" value="1"/>
</dbReference>
<proteinExistence type="predicted"/>
<evidence type="ECO:0000313" key="5">
    <source>
        <dbReference type="EMBL" id="OPH56320.1"/>
    </source>
</evidence>
<gene>
    <name evidence="5" type="ORF">BC351_27840</name>
</gene>
<dbReference type="Pfam" id="PF13377">
    <property type="entry name" value="Peripla_BP_3"/>
    <property type="match status" value="1"/>
</dbReference>
<keyword evidence="3" id="KW-0804">Transcription</keyword>
<dbReference type="EMBL" id="MBTG01000016">
    <property type="protein sequence ID" value="OPH56320.1"/>
    <property type="molecule type" value="Genomic_DNA"/>
</dbReference>
<evidence type="ECO:0000313" key="6">
    <source>
        <dbReference type="Proteomes" id="UP000190626"/>
    </source>
</evidence>
<accession>A0A1V4HHQ4</accession>
<dbReference type="InterPro" id="IPR010982">
    <property type="entry name" value="Lambda_DNA-bd_dom_sf"/>
</dbReference>
<keyword evidence="2" id="KW-0238">DNA-binding</keyword>
<dbReference type="GO" id="GO:0003700">
    <property type="term" value="F:DNA-binding transcription factor activity"/>
    <property type="evidence" value="ECO:0007669"/>
    <property type="project" value="TreeGrafter"/>
</dbReference>
<comment type="caution">
    <text evidence="5">The sequence shown here is derived from an EMBL/GenBank/DDBJ whole genome shotgun (WGS) entry which is preliminary data.</text>
</comment>
<keyword evidence="6" id="KW-1185">Reference proteome</keyword>
<dbReference type="SUPFAM" id="SSF47413">
    <property type="entry name" value="lambda repressor-like DNA-binding domains"/>
    <property type="match status" value="1"/>
</dbReference>
<dbReference type="Proteomes" id="UP000190626">
    <property type="component" value="Unassembled WGS sequence"/>
</dbReference>
<dbReference type="RefSeq" id="WP_079414220.1">
    <property type="nucleotide sequence ID" value="NZ_MBTG01000016.1"/>
</dbReference>
<dbReference type="PRINTS" id="PR00036">
    <property type="entry name" value="HTHLACI"/>
</dbReference>
<reference evidence="6" key="1">
    <citation type="submission" date="2016-07" db="EMBL/GenBank/DDBJ databases">
        <authorList>
            <person name="Florea S."/>
            <person name="Webb J.S."/>
            <person name="Jaromczyk J."/>
            <person name="Schardl C.L."/>
        </authorList>
    </citation>
    <scope>NUCLEOTIDE SEQUENCE [LARGE SCALE GENOMIC DNA]</scope>
    <source>
        <strain evidence="6">CY1</strain>
    </source>
</reference>
<dbReference type="Gene3D" id="1.10.260.40">
    <property type="entry name" value="lambda repressor-like DNA-binding domains"/>
    <property type="match status" value="1"/>
</dbReference>